<dbReference type="AlphaFoldDB" id="A0A486VUW9"/>
<evidence type="ECO:0000256" key="3">
    <source>
        <dbReference type="ARBA" id="ARBA00022840"/>
    </source>
</evidence>
<dbReference type="InterPro" id="IPR004701">
    <property type="entry name" value="PTS_EIIA_man-typ"/>
</dbReference>
<dbReference type="Pfam" id="PF03610">
    <property type="entry name" value="EIIA-man"/>
    <property type="match status" value="1"/>
</dbReference>
<dbReference type="Gene3D" id="3.40.50.300">
    <property type="entry name" value="P-loop containing nucleotide triphosphate hydrolases"/>
    <property type="match status" value="1"/>
</dbReference>
<keyword evidence="1" id="KW-0808">Transferase</keyword>
<dbReference type="PANTHER" id="PTHR32071:SF38">
    <property type="entry name" value="PSP OPERON TRANSCRIPTIONAL ACTIVATOR"/>
    <property type="match status" value="1"/>
</dbReference>
<dbReference type="Gene3D" id="1.10.8.60">
    <property type="match status" value="1"/>
</dbReference>
<reference evidence="7" key="1">
    <citation type="submission" date="2019-03" db="EMBL/GenBank/DDBJ databases">
        <authorList>
            <consortium name="Pathogen Informatics"/>
        </authorList>
    </citation>
    <scope>NUCLEOTIDE SEQUENCE</scope>
    <source>
        <strain evidence="7">5012STDY7626362</strain>
    </source>
</reference>
<dbReference type="GO" id="GO:0016740">
    <property type="term" value="F:transferase activity"/>
    <property type="evidence" value="ECO:0007669"/>
    <property type="project" value="UniProtKB-KW"/>
</dbReference>
<evidence type="ECO:0000256" key="2">
    <source>
        <dbReference type="ARBA" id="ARBA00022741"/>
    </source>
</evidence>
<dbReference type="Pfam" id="PF00874">
    <property type="entry name" value="PRD"/>
    <property type="match status" value="1"/>
</dbReference>
<sequence length="926" mass="104119">MMGDAMRKTELLAFLQNQTDFFDPDNLSEVFTAGYLARRFAMQRNTASHYLNQLVAQDVLVKINTRPVYFLHKAAFCQQFFPLSRSEYASMAELLAESDRQPEQADHFSLLTGHDGSLRKPIEQMKTALFYPNGGLPLLIVGDSGTGKSYMAELMHEFAIAQGLLPPDAPFVSFNCAQYASNPELLAANLFGYVKGAFTGAQSDKAGAFEAANGGVLFLDEVHRLDAQGQEKLFTWLDRKEIYRVGETAQGMPISLRLVFATTEDIHSTFLTTFIRRIPILVSLPDLQTRSRHEKDALTLQFFWQEARTLATRLQLTPRLLQVLTHYVYRGNVGELKNVVKYTVASAWARCPGSEMLTVTLHDLPENIMAATPALSEAMGQQEPLLIEPQTSLVWLLRARDPIQGLIYDTQCRVLALYEAVQSKKTLWEEAQKSMGEEIETLFDRLIFDNHDANSSHMLLLITHQVREEFYRLEKRFNIQFNGNCIYALSHYLIHRSRQGPSTMSNEKSRLLEDFLAQKYPLLYRFCEEILAALALKLDIEPRRIDLLLLVLWLQKNGAISQQQVTRAIILAHGYATASSIANVANRLLKSQLFESFDMPLDVTPEAIANQVMAWIESHALASGLIILVDMGSLNAIHRHFNRRLSTPMAIINNVSTGMAMYVGERILQGVMLEDIVRDLGDDLAVEHQLYYPQTDKPRAILTTCATGLGAAANLSALLKASIPEALGIDIVACDVETLADPARRQPMLSRYEVLAIVGTLDPQLADLPWISLDSLISGQGSRPLMRIFGELASSEQVSEINNLILKNFSLRRVIESVTILDTAKVINQVEQFLLRYEHLAGCDVPNDRKVALYVHISCLIERLIRNASPSHYSGRQCPQSELATLREAFSVIESGYSVKIPVVELCYIHDILTRETEFIQEDQEF</sequence>
<dbReference type="InterPro" id="IPR011608">
    <property type="entry name" value="PRD"/>
</dbReference>
<dbReference type="CDD" id="cd00009">
    <property type="entry name" value="AAA"/>
    <property type="match status" value="1"/>
</dbReference>
<evidence type="ECO:0000256" key="1">
    <source>
        <dbReference type="ARBA" id="ARBA00022679"/>
    </source>
</evidence>
<dbReference type="SUPFAM" id="SSF53062">
    <property type="entry name" value="PTS system fructose IIA component-like"/>
    <property type="match status" value="1"/>
</dbReference>
<dbReference type="InterPro" id="IPR025662">
    <property type="entry name" value="Sigma_54_int_dom_ATP-bd_1"/>
</dbReference>
<dbReference type="GO" id="GO:0005524">
    <property type="term" value="F:ATP binding"/>
    <property type="evidence" value="ECO:0007669"/>
    <property type="project" value="UniProtKB-KW"/>
</dbReference>
<organism evidence="7">
    <name type="scientific">Klebsiella pneumoniae</name>
    <dbReference type="NCBI Taxonomy" id="573"/>
    <lineage>
        <taxon>Bacteria</taxon>
        <taxon>Pseudomonadati</taxon>
        <taxon>Pseudomonadota</taxon>
        <taxon>Gammaproteobacteria</taxon>
        <taxon>Enterobacterales</taxon>
        <taxon>Enterobacteriaceae</taxon>
        <taxon>Klebsiella/Raoultella group</taxon>
        <taxon>Klebsiella</taxon>
        <taxon>Klebsiella pneumoniae complex</taxon>
    </lineage>
</organism>
<feature type="domain" description="Sigma-54 factor interaction" evidence="4">
    <location>
        <begin position="111"/>
        <end position="345"/>
    </location>
</feature>
<dbReference type="EMBL" id="CAAHDH010000005">
    <property type="protein sequence ID" value="VGM54580.1"/>
    <property type="molecule type" value="Genomic_DNA"/>
</dbReference>
<gene>
    <name evidence="7" type="primary">pspF_2</name>
    <name evidence="7" type="ORF">SAMEA4873563_04112</name>
</gene>
<dbReference type="PROSITE" id="PS50045">
    <property type="entry name" value="SIGMA54_INTERACT_4"/>
    <property type="match status" value="1"/>
</dbReference>
<dbReference type="Pfam" id="PF25601">
    <property type="entry name" value="AAA_lid_14"/>
    <property type="match status" value="1"/>
</dbReference>
<dbReference type="PROSITE" id="PS51372">
    <property type="entry name" value="PRD_2"/>
    <property type="match status" value="1"/>
</dbReference>
<evidence type="ECO:0000259" key="6">
    <source>
        <dbReference type="PROSITE" id="PS51372"/>
    </source>
</evidence>
<dbReference type="SUPFAM" id="SSF52540">
    <property type="entry name" value="P-loop containing nucleoside triphosphate hydrolases"/>
    <property type="match status" value="1"/>
</dbReference>
<dbReference type="PROSITE" id="PS51096">
    <property type="entry name" value="PTS_EIIA_TYPE_4"/>
    <property type="match status" value="1"/>
</dbReference>
<protein>
    <submittedName>
        <fullName evidence="7">Transcriptional regulator levR</fullName>
    </submittedName>
</protein>
<feature type="domain" description="PRD" evidence="6">
    <location>
        <begin position="821"/>
        <end position="923"/>
    </location>
</feature>
<evidence type="ECO:0000313" key="7">
    <source>
        <dbReference type="EMBL" id="VGM54580.1"/>
    </source>
</evidence>
<dbReference type="PROSITE" id="PS00675">
    <property type="entry name" value="SIGMA54_INTERACT_1"/>
    <property type="match status" value="1"/>
</dbReference>
<dbReference type="Pfam" id="PF00158">
    <property type="entry name" value="Sigma54_activat"/>
    <property type="match status" value="1"/>
</dbReference>
<dbReference type="InterPro" id="IPR002078">
    <property type="entry name" value="Sigma_54_int"/>
</dbReference>
<evidence type="ECO:0000259" key="4">
    <source>
        <dbReference type="PROSITE" id="PS50045"/>
    </source>
</evidence>
<dbReference type="SMART" id="SM00382">
    <property type="entry name" value="AAA"/>
    <property type="match status" value="1"/>
</dbReference>
<dbReference type="SUPFAM" id="SSF63520">
    <property type="entry name" value="PTS-regulatory domain, PRD"/>
    <property type="match status" value="1"/>
</dbReference>
<dbReference type="InterPro" id="IPR003593">
    <property type="entry name" value="AAA+_ATPase"/>
</dbReference>
<proteinExistence type="predicted"/>
<dbReference type="InterPro" id="IPR036634">
    <property type="entry name" value="PRD_sf"/>
</dbReference>
<dbReference type="InterPro" id="IPR027417">
    <property type="entry name" value="P-loop_NTPase"/>
</dbReference>
<evidence type="ECO:0000259" key="5">
    <source>
        <dbReference type="PROSITE" id="PS51096"/>
    </source>
</evidence>
<dbReference type="GO" id="GO:0006355">
    <property type="term" value="P:regulation of DNA-templated transcription"/>
    <property type="evidence" value="ECO:0007669"/>
    <property type="project" value="InterPro"/>
</dbReference>
<feature type="domain" description="PTS EIIA type-4" evidence="5">
    <location>
        <begin position="565"/>
        <end position="709"/>
    </location>
</feature>
<dbReference type="PANTHER" id="PTHR32071">
    <property type="entry name" value="TRANSCRIPTIONAL REGULATORY PROTEIN"/>
    <property type="match status" value="1"/>
</dbReference>
<keyword evidence="3" id="KW-0067">ATP-binding</keyword>
<name>A0A486VUW9_KLEPN</name>
<accession>A0A486VUW9</accession>
<keyword evidence="2" id="KW-0547">Nucleotide-binding</keyword>
<dbReference type="InterPro" id="IPR036662">
    <property type="entry name" value="PTS_EIIA_man-typ_sf"/>
</dbReference>
<dbReference type="GO" id="GO:0009401">
    <property type="term" value="P:phosphoenolpyruvate-dependent sugar phosphotransferase system"/>
    <property type="evidence" value="ECO:0007669"/>
    <property type="project" value="InterPro"/>
</dbReference>
<dbReference type="GO" id="GO:0016020">
    <property type="term" value="C:membrane"/>
    <property type="evidence" value="ECO:0007669"/>
    <property type="project" value="InterPro"/>
</dbReference>
<dbReference type="InterPro" id="IPR058031">
    <property type="entry name" value="AAA_lid_NorR"/>
</dbReference>
<dbReference type="Gene3D" id="3.40.50.510">
    <property type="entry name" value="Phosphotransferase system, mannose-type IIA component"/>
    <property type="match status" value="1"/>
</dbReference>